<evidence type="ECO:0008006" key="4">
    <source>
        <dbReference type="Google" id="ProtNLM"/>
    </source>
</evidence>
<evidence type="ECO:0000313" key="2">
    <source>
        <dbReference type="EMBL" id="MFC3441962.1"/>
    </source>
</evidence>
<dbReference type="PROSITE" id="PS51257">
    <property type="entry name" value="PROKAR_LIPOPROTEIN"/>
    <property type="match status" value="1"/>
</dbReference>
<organism evidence="2 3">
    <name type="scientific">Sphingobium rhizovicinum</name>
    <dbReference type="NCBI Taxonomy" id="432308"/>
    <lineage>
        <taxon>Bacteria</taxon>
        <taxon>Pseudomonadati</taxon>
        <taxon>Pseudomonadota</taxon>
        <taxon>Alphaproteobacteria</taxon>
        <taxon>Sphingomonadales</taxon>
        <taxon>Sphingomonadaceae</taxon>
        <taxon>Sphingobium</taxon>
    </lineage>
</organism>
<keyword evidence="1" id="KW-0732">Signal</keyword>
<feature type="chain" id="PRO_5045180158" description="DUF4398 domain-containing protein" evidence="1">
    <location>
        <begin position="21"/>
        <end position="170"/>
    </location>
</feature>
<sequence>MTPRRLLAALALFLSGCAGSPQNYPSLAKRPIESAPVAEVAPPPAPAPADTGLSAEIARHVAQADKGAAGFDAASDKADKAVRAASGSAVSSDAWVAAQVAISALETARNDSVSALASLDTLYVERINAISDGKARGGLEDIDAARSAALALVDQQNDRIDAMKARLPQP</sequence>
<feature type="signal peptide" evidence="1">
    <location>
        <begin position="1"/>
        <end position="20"/>
    </location>
</feature>
<name>A0ABV7NHY7_9SPHN</name>
<dbReference type="RefSeq" id="WP_380795976.1">
    <property type="nucleotide sequence ID" value="NZ_JBHRVU010000004.1"/>
</dbReference>
<evidence type="ECO:0000256" key="1">
    <source>
        <dbReference type="SAM" id="SignalP"/>
    </source>
</evidence>
<protein>
    <recommendedName>
        <fullName evidence="4">DUF4398 domain-containing protein</fullName>
    </recommendedName>
</protein>
<keyword evidence="3" id="KW-1185">Reference proteome</keyword>
<comment type="caution">
    <text evidence="2">The sequence shown here is derived from an EMBL/GenBank/DDBJ whole genome shotgun (WGS) entry which is preliminary data.</text>
</comment>
<dbReference type="EMBL" id="JBHRVU010000004">
    <property type="protein sequence ID" value="MFC3441962.1"/>
    <property type="molecule type" value="Genomic_DNA"/>
</dbReference>
<reference evidence="3" key="1">
    <citation type="journal article" date="2019" name="Int. J. Syst. Evol. Microbiol.">
        <title>The Global Catalogue of Microorganisms (GCM) 10K type strain sequencing project: providing services to taxonomists for standard genome sequencing and annotation.</title>
        <authorList>
            <consortium name="The Broad Institute Genomics Platform"/>
            <consortium name="The Broad Institute Genome Sequencing Center for Infectious Disease"/>
            <person name="Wu L."/>
            <person name="Ma J."/>
        </authorList>
    </citation>
    <scope>NUCLEOTIDE SEQUENCE [LARGE SCALE GENOMIC DNA]</scope>
    <source>
        <strain evidence="3">CCM 7491</strain>
    </source>
</reference>
<gene>
    <name evidence="2" type="ORF">ACFOKF_12365</name>
</gene>
<dbReference type="Proteomes" id="UP001595681">
    <property type="component" value="Unassembled WGS sequence"/>
</dbReference>
<accession>A0ABV7NHY7</accession>
<evidence type="ECO:0000313" key="3">
    <source>
        <dbReference type="Proteomes" id="UP001595681"/>
    </source>
</evidence>
<proteinExistence type="predicted"/>